<organism evidence="1 2">
    <name type="scientific">Amycolatopsis alkalitolerans</name>
    <dbReference type="NCBI Taxonomy" id="2547244"/>
    <lineage>
        <taxon>Bacteria</taxon>
        <taxon>Bacillati</taxon>
        <taxon>Actinomycetota</taxon>
        <taxon>Actinomycetes</taxon>
        <taxon>Pseudonocardiales</taxon>
        <taxon>Pseudonocardiaceae</taxon>
        <taxon>Amycolatopsis</taxon>
    </lineage>
</organism>
<gene>
    <name evidence="1" type="ORF">FG385_23840</name>
</gene>
<dbReference type="EMBL" id="VDFW01000023">
    <property type="protein sequence ID" value="TNC22925.1"/>
    <property type="molecule type" value="Genomic_DNA"/>
</dbReference>
<evidence type="ECO:0000313" key="1">
    <source>
        <dbReference type="EMBL" id="TNC22925.1"/>
    </source>
</evidence>
<accession>A0A5C4LY70</accession>
<dbReference type="OrthoDB" id="3627280at2"/>
<name>A0A5C4LY70_9PSEU</name>
<dbReference type="InterPro" id="IPR036410">
    <property type="entry name" value="HSP_DnaJ_Cys-rich_dom_sf"/>
</dbReference>
<dbReference type="RefSeq" id="WP_139099001.1">
    <property type="nucleotide sequence ID" value="NZ_VDFW01000023.1"/>
</dbReference>
<evidence type="ECO:0000313" key="2">
    <source>
        <dbReference type="Proteomes" id="UP000305546"/>
    </source>
</evidence>
<dbReference type="AlphaFoldDB" id="A0A5C4LY70"/>
<proteinExistence type="predicted"/>
<reference evidence="1 2" key="1">
    <citation type="submission" date="2019-06" db="EMBL/GenBank/DDBJ databases">
        <title>Amycolatopsis alkalitolerans sp. nov., isolated from Gastrodia elata Blume.</title>
        <authorList>
            <person name="Narsing Rao M.P."/>
            <person name="Li W.J."/>
        </authorList>
    </citation>
    <scope>NUCLEOTIDE SEQUENCE [LARGE SCALE GENOMIC DNA]</scope>
    <source>
        <strain evidence="1 2">SYSUP0005</strain>
    </source>
</reference>
<dbReference type="Proteomes" id="UP000305546">
    <property type="component" value="Unassembled WGS sequence"/>
</dbReference>
<comment type="caution">
    <text evidence="1">The sequence shown here is derived from an EMBL/GenBank/DDBJ whole genome shotgun (WGS) entry which is preliminary data.</text>
</comment>
<dbReference type="SUPFAM" id="SSF57938">
    <property type="entry name" value="DnaJ/Hsp40 cysteine-rich domain"/>
    <property type="match status" value="1"/>
</dbReference>
<protein>
    <submittedName>
        <fullName evidence="1">Uncharacterized protein</fullName>
    </submittedName>
</protein>
<sequence length="99" mass="11330">MTKSSPQDRARPGWFAGLAERFDDWLFAREDAKARARGWQVSRRKGGRAYRDPRWDAIRRCEFCDGAGRTCAACQGVGVIRDVPEETRQVPVYVPEVTR</sequence>
<keyword evidence="2" id="KW-1185">Reference proteome</keyword>